<reference evidence="1 2" key="1">
    <citation type="journal article" date="2016" name="Mol. Biol. Evol.">
        <title>Comparative Genomics of Early-Diverging Mushroom-Forming Fungi Provides Insights into the Origins of Lignocellulose Decay Capabilities.</title>
        <authorList>
            <person name="Nagy L.G."/>
            <person name="Riley R."/>
            <person name="Tritt A."/>
            <person name="Adam C."/>
            <person name="Daum C."/>
            <person name="Floudas D."/>
            <person name="Sun H."/>
            <person name="Yadav J.S."/>
            <person name="Pangilinan J."/>
            <person name="Larsson K.H."/>
            <person name="Matsuura K."/>
            <person name="Barry K."/>
            <person name="Labutti K."/>
            <person name="Kuo R."/>
            <person name="Ohm R.A."/>
            <person name="Bhattacharya S.S."/>
            <person name="Shirouzu T."/>
            <person name="Yoshinaga Y."/>
            <person name="Martin F.M."/>
            <person name="Grigoriev I.V."/>
            <person name="Hibbett D.S."/>
        </authorList>
    </citation>
    <scope>NUCLEOTIDE SEQUENCE [LARGE SCALE GENOMIC DNA]</scope>
    <source>
        <strain evidence="1 2">HHB9708</strain>
    </source>
</reference>
<dbReference type="EMBL" id="KV419427">
    <property type="protein sequence ID" value="KZS89522.1"/>
    <property type="molecule type" value="Genomic_DNA"/>
</dbReference>
<name>A0A164QBY4_9AGAM</name>
<evidence type="ECO:0000313" key="2">
    <source>
        <dbReference type="Proteomes" id="UP000076722"/>
    </source>
</evidence>
<organism evidence="1 2">
    <name type="scientific">Sistotremastrum niveocremeum HHB9708</name>
    <dbReference type="NCBI Taxonomy" id="1314777"/>
    <lineage>
        <taxon>Eukaryota</taxon>
        <taxon>Fungi</taxon>
        <taxon>Dikarya</taxon>
        <taxon>Basidiomycota</taxon>
        <taxon>Agaricomycotina</taxon>
        <taxon>Agaricomycetes</taxon>
        <taxon>Sistotremastrales</taxon>
        <taxon>Sistotremastraceae</taxon>
        <taxon>Sertulicium</taxon>
        <taxon>Sertulicium niveocremeum</taxon>
    </lineage>
</organism>
<keyword evidence="2" id="KW-1185">Reference proteome</keyword>
<proteinExistence type="predicted"/>
<protein>
    <submittedName>
        <fullName evidence="1">Uncharacterized protein</fullName>
    </submittedName>
</protein>
<dbReference type="Proteomes" id="UP000076722">
    <property type="component" value="Unassembled WGS sequence"/>
</dbReference>
<gene>
    <name evidence="1" type="ORF">SISNIDRAFT_489207</name>
</gene>
<dbReference type="AlphaFoldDB" id="A0A164QBY4"/>
<accession>A0A164QBY4</accession>
<evidence type="ECO:0000313" key="1">
    <source>
        <dbReference type="EMBL" id="KZS89522.1"/>
    </source>
</evidence>
<sequence>MPLEGDPSDCQGDDTCLQAVVTRNGYETSAADLLKIYKRCVLGLVAPNDKIPKINMMHNAVPEALKYLRDKTNLCVEKQFMWETGTYLIYVEPKYKTPIGRYVPVPNLETWQTMLVERLPILLSELGLGAEAPLTSYEVRPGYSDRSAVVEGAILVQLCPSEGFFEDTKDSIAGMLSSALEVPLNQDPEDEDEDEEDV</sequence>